<proteinExistence type="predicted"/>
<dbReference type="Proteomes" id="UP000831787">
    <property type="component" value="Chromosome"/>
</dbReference>
<dbReference type="RefSeq" id="WP_244710664.1">
    <property type="nucleotide sequence ID" value="NZ_CP095073.1"/>
</dbReference>
<sequence length="313" mass="35883">MKRVKPAKHVYGEDLKKKIIHPPNEEDELFFSKLPIYPPYQIYEYKGNPLIMATGLIHASLEEMTTVEKLQSKAGVASHINPFSEENLLEDLANVNIKDEQTILDFCNKYGLFGFNIDTGGPKSLTSPPEEVEIKEKAFVNLYEELEGFKNHTRVLQELIRNFFIEIPKVQKEVRGKEDFKKINELNELRRGSSRLLNRGLKLVSPGLNFDNGKLLPSFTSTTMLGAAFYQLYEAITQEKQFRRCLHCNSLFIPRTPNAKFCPPLHFGKHSSCQNSYNQMKSRARKAVKEKGRTVEDVAQSIGRPAKEVRGWF</sequence>
<accession>A0ABY4ELV7</accession>
<dbReference type="EMBL" id="CP095073">
    <property type="protein sequence ID" value="UOQ44582.1"/>
    <property type="molecule type" value="Genomic_DNA"/>
</dbReference>
<name>A0ABY4ELV7_9BACI</name>
<evidence type="ECO:0000313" key="2">
    <source>
        <dbReference type="Proteomes" id="UP000831787"/>
    </source>
</evidence>
<gene>
    <name evidence="1" type="ORF">MUN89_00960</name>
</gene>
<organism evidence="1 2">
    <name type="scientific">Halobacillus salinarum</name>
    <dbReference type="NCBI Taxonomy" id="2932257"/>
    <lineage>
        <taxon>Bacteria</taxon>
        <taxon>Bacillati</taxon>
        <taxon>Bacillota</taxon>
        <taxon>Bacilli</taxon>
        <taxon>Bacillales</taxon>
        <taxon>Bacillaceae</taxon>
        <taxon>Halobacillus</taxon>
    </lineage>
</organism>
<reference evidence="1 2" key="1">
    <citation type="submission" date="2022-04" db="EMBL/GenBank/DDBJ databases">
        <title>Halobacillus sp. isolated from saltern.</title>
        <authorList>
            <person name="Won M."/>
            <person name="Lee C.-M."/>
            <person name="Woen H.-Y."/>
            <person name="Kwon S.-W."/>
        </authorList>
    </citation>
    <scope>NUCLEOTIDE SEQUENCE [LARGE SCALE GENOMIC DNA]</scope>
    <source>
        <strain evidence="1 2">SSBR10-3</strain>
    </source>
</reference>
<evidence type="ECO:0000313" key="1">
    <source>
        <dbReference type="EMBL" id="UOQ44582.1"/>
    </source>
</evidence>
<protein>
    <submittedName>
        <fullName evidence="1">Uncharacterized protein</fullName>
    </submittedName>
</protein>
<keyword evidence="2" id="KW-1185">Reference proteome</keyword>